<accession>A0ABN6ME37</accession>
<sequence>MVGARNGKPVLFPCKLALVVSCAVDAIKEFLIIRHSSSLSLDLPKPEAEFQPKAPIASTAPVDAAR</sequence>
<gene>
    <name evidence="1" type="ORF">CE91St30_03700</name>
</gene>
<proteinExistence type="predicted"/>
<dbReference type="Proteomes" id="UP001320544">
    <property type="component" value="Chromosome"/>
</dbReference>
<organism evidence="1 2">
    <name type="scientific">Raoultibacter timonensis</name>
    <dbReference type="NCBI Taxonomy" id="1907662"/>
    <lineage>
        <taxon>Bacteria</taxon>
        <taxon>Bacillati</taxon>
        <taxon>Actinomycetota</taxon>
        <taxon>Coriobacteriia</taxon>
        <taxon>Eggerthellales</taxon>
        <taxon>Eggerthellaceae</taxon>
        <taxon>Raoultibacter</taxon>
    </lineage>
</organism>
<evidence type="ECO:0000313" key="2">
    <source>
        <dbReference type="Proteomes" id="UP001320544"/>
    </source>
</evidence>
<keyword evidence="2" id="KW-1185">Reference proteome</keyword>
<dbReference type="EMBL" id="AP025564">
    <property type="protein sequence ID" value="BDE95037.1"/>
    <property type="molecule type" value="Genomic_DNA"/>
</dbReference>
<reference evidence="1 2" key="1">
    <citation type="submission" date="2022-01" db="EMBL/GenBank/DDBJ databases">
        <title>Novel bile acid biosynthetic pathways are enriched in the microbiome of centenarians.</title>
        <authorList>
            <person name="Sato Y."/>
            <person name="Atarashi K."/>
            <person name="Plichta R.D."/>
            <person name="Arai Y."/>
            <person name="Sasajima S."/>
            <person name="Kearney M.S."/>
            <person name="Suda W."/>
            <person name="Takeshita K."/>
            <person name="Sasaki T."/>
            <person name="Okamoto S."/>
            <person name="Skelly N.A."/>
            <person name="Okamura Y."/>
            <person name="Vlamakis H."/>
            <person name="Li Y."/>
            <person name="Tanoue T."/>
            <person name="Takei H."/>
            <person name="Nittono H."/>
            <person name="Narushima S."/>
            <person name="Irie J."/>
            <person name="Itoh H."/>
            <person name="Moriya K."/>
            <person name="Sugiura Y."/>
            <person name="Suematsu M."/>
            <person name="Moritoki N."/>
            <person name="Shibata S."/>
            <person name="Littman R.D."/>
            <person name="Fischbach A.M."/>
            <person name="Uwamino Y."/>
            <person name="Inoue T."/>
            <person name="Honda A."/>
            <person name="Hattori M."/>
            <person name="Murai T."/>
            <person name="Xavier J.R."/>
            <person name="Hirose N."/>
            <person name="Honda K."/>
        </authorList>
    </citation>
    <scope>NUCLEOTIDE SEQUENCE [LARGE SCALE GENOMIC DNA]</scope>
    <source>
        <strain evidence="1 2">CE91-St30</strain>
    </source>
</reference>
<protein>
    <submittedName>
        <fullName evidence="1">Uncharacterized protein</fullName>
    </submittedName>
</protein>
<evidence type="ECO:0000313" key="1">
    <source>
        <dbReference type="EMBL" id="BDE95037.1"/>
    </source>
</evidence>
<name>A0ABN6ME37_9ACTN</name>